<sequence length="658" mass="72302">MEATDMQEASRDHTPADDAAATKMQKDIALVGAALACVRDDGSVDLARLLFVEYEHNLGLLQDVVAKAGRRIDKRKQDPSYEYDPDIRQMDLSFLSKTKSAGTRATTVTIARHDEALWSVRTDSRRMTDAEMAAWMAICARHCAFSFLYDAFVKECARQQPQRLGYIDYAGMPCFKHTWMASVARGLAGRTDAWTNANVTRTRILCVALVAILDARIEGGPLAIIDTPTGDRLDQAIVALPAIVQEGDRQQKVMASMRGALEHVHYVKQQLGLTFFVGQAEYSRPNLEDAADHTRALLCTVYRMTDRLDATDSYLLTLVGPDEATCRGGTSADPAKTTTPPTEGTSDAAKDKRLADAALACVAWDETVDVGRLLLLEHEHDLGLLGRAIARAGARLDEYVPSRSSEFVTHTRAIDLDLFSSWGSVRTDSKAILANRHDGALWSIQDDDRRMTDAQMASWMALCARHCSFMLEYNVQAAAEGDDRRPDCCNGIEFEVYERMWLASVVRGLAGRSGAWTGIEVMRTRNLCLALLAILGAREKGGPLAVVDIPRGHRLNQAVVPVPLVPREGDNALLASMGEALAQVERVRQLGFAFFAGYTAYRHLNTIDTADHTRQVLSAVYASVERLYATEAYYVGLIAPAEYEAIVANMPSGATMLC</sequence>
<reference evidence="2" key="1">
    <citation type="journal article" date="2018" name="Nat. Commun.">
        <title>Diversity and evolution of the emerging Pandoraviridae family.</title>
        <authorList>
            <person name="Legendre M."/>
            <person name="Fabre E."/>
            <person name="Poirot O."/>
            <person name="Jeudy S."/>
            <person name="Lartigue A."/>
            <person name="Alempic J.M."/>
            <person name="Beucher L."/>
            <person name="Philippe N."/>
            <person name="Bertaux L."/>
            <person name="Christo-Foroux E."/>
            <person name="Labadie K."/>
            <person name="Coute Y."/>
            <person name="Abergel C."/>
            <person name="Claverie J.M."/>
        </authorList>
    </citation>
    <scope>NUCLEOTIDE SEQUENCE [LARGE SCALE GENOMIC DNA]</scope>
    <source>
        <strain evidence="2">Quercus</strain>
    </source>
</reference>
<accession>A0A2U7UAH3</accession>
<dbReference type="EMBL" id="MG011689">
    <property type="protein sequence ID" value="AVK75429.1"/>
    <property type="molecule type" value="Genomic_DNA"/>
</dbReference>
<dbReference type="GeneID" id="36843541"/>
<organism evidence="2">
    <name type="scientific">Pandoravirus quercus</name>
    <dbReference type="NCBI Taxonomy" id="2107709"/>
    <lineage>
        <taxon>Viruses</taxon>
        <taxon>Pandoravirus</taxon>
    </lineage>
</organism>
<protein>
    <submittedName>
        <fullName evidence="2">Uncharacterized protein</fullName>
    </submittedName>
</protein>
<dbReference type="Proteomes" id="UP000248852">
    <property type="component" value="Segment"/>
</dbReference>
<evidence type="ECO:0000256" key="1">
    <source>
        <dbReference type="SAM" id="MobiDB-lite"/>
    </source>
</evidence>
<name>A0A2U7UAH3_9VIRU</name>
<gene>
    <name evidence="2" type="ORF">pqer_cds_1007</name>
</gene>
<evidence type="ECO:0000313" key="2">
    <source>
        <dbReference type="EMBL" id="AVK75429.1"/>
    </source>
</evidence>
<dbReference type="KEGG" id="vg:36843541"/>
<feature type="region of interest" description="Disordered" evidence="1">
    <location>
        <begin position="1"/>
        <end position="20"/>
    </location>
</feature>
<feature type="region of interest" description="Disordered" evidence="1">
    <location>
        <begin position="326"/>
        <end position="348"/>
    </location>
</feature>
<proteinExistence type="predicted"/>
<feature type="compositionally biased region" description="Polar residues" evidence="1">
    <location>
        <begin position="336"/>
        <end position="345"/>
    </location>
</feature>
<dbReference type="RefSeq" id="YP_009483698.1">
    <property type="nucleotide sequence ID" value="NC_037667.1"/>
</dbReference>